<dbReference type="InterPro" id="IPR011990">
    <property type="entry name" value="TPR-like_helical_dom_sf"/>
</dbReference>
<evidence type="ECO:0000256" key="3">
    <source>
        <dbReference type="PROSITE-ProRule" id="PRU00708"/>
    </source>
</evidence>
<evidence type="ECO:0000259" key="4">
    <source>
        <dbReference type="Pfam" id="PF14432"/>
    </source>
</evidence>
<dbReference type="FunFam" id="1.25.40.10:FF:000475">
    <property type="entry name" value="Pentatricopeptide repeat-containing protein At5g40410, mitochondrial"/>
    <property type="match status" value="1"/>
</dbReference>
<dbReference type="AlphaFoldDB" id="A0AAD8JQ82"/>
<sequence>MLSSNRNLCSLFNFITSKHKFKPQTISLHNLTDPPTLFISSHRQYNSQPQYNSNSLPESLISSINLCSSIPICQSIHSTVVKCLSYNVCFIGDRLVSLYGKLGSVNDAHQLFDEIPDKDLVSWNSFISVFSRIGDAGLSLNVFYRMRNEDGMCPNEITVISLVSVCGIVEGGYVHGFAVKTGLLSETKVLNSFVNMYGKYGVLNAACRLFQMIKLPNLVSWNSIIKIHVQNGVLEKGVLYFNVMRRVGIYADQATIVTVLQGCGDIGVGKVVDAFHGNVLRSGLDKSVPIMTALLNVYAKSGRLAASCDIFEEMKEPDMIAWTAMLAAYAMHGYGRHAVEHFDFMVEKGFKPDHVTFTHLLSACSHSGLVDEGMRFFNIMSSVYKVKPRLDHYSCMVDLYGRSGRLNDARDLIDSMPMEPNAGVWGALLNGCKVYGDVELGEEVAGKLINLNPSDPRNYIMLSSIYSKAGRWVDFAKVRSLMKDRCVVKIAGCSFIEHDHKIHRFVVSDQTHPDIKRIHVKLNEIMNKIEEAGYVTNTEFVVHDVEEDVKGDLVKLHSEKLAIAFGLLVCNNNVPLVITKNLRICGDCHNMAKFVSLVENRVIVIRDTRRFHHFADGLCSCDDYW</sequence>
<organism evidence="5 6">
    <name type="scientific">Tagetes erecta</name>
    <name type="common">African marigold</name>
    <dbReference type="NCBI Taxonomy" id="13708"/>
    <lineage>
        <taxon>Eukaryota</taxon>
        <taxon>Viridiplantae</taxon>
        <taxon>Streptophyta</taxon>
        <taxon>Embryophyta</taxon>
        <taxon>Tracheophyta</taxon>
        <taxon>Spermatophyta</taxon>
        <taxon>Magnoliopsida</taxon>
        <taxon>eudicotyledons</taxon>
        <taxon>Gunneridae</taxon>
        <taxon>Pentapetalae</taxon>
        <taxon>asterids</taxon>
        <taxon>campanulids</taxon>
        <taxon>Asterales</taxon>
        <taxon>Asteraceae</taxon>
        <taxon>Asteroideae</taxon>
        <taxon>Heliantheae alliance</taxon>
        <taxon>Tageteae</taxon>
        <taxon>Tagetes</taxon>
    </lineage>
</organism>
<dbReference type="InterPro" id="IPR002885">
    <property type="entry name" value="PPR_rpt"/>
</dbReference>
<reference evidence="5" key="1">
    <citation type="journal article" date="2023" name="bioRxiv">
        <title>Improved chromosome-level genome assembly for marigold (Tagetes erecta).</title>
        <authorList>
            <person name="Jiang F."/>
            <person name="Yuan L."/>
            <person name="Wang S."/>
            <person name="Wang H."/>
            <person name="Xu D."/>
            <person name="Wang A."/>
            <person name="Fan W."/>
        </authorList>
    </citation>
    <scope>NUCLEOTIDE SEQUENCE</scope>
    <source>
        <strain evidence="5">WSJ</strain>
        <tissue evidence="5">Leaf</tissue>
    </source>
</reference>
<dbReference type="Pfam" id="PF01535">
    <property type="entry name" value="PPR"/>
    <property type="match status" value="5"/>
</dbReference>
<dbReference type="GO" id="GO:0003723">
    <property type="term" value="F:RNA binding"/>
    <property type="evidence" value="ECO:0007669"/>
    <property type="project" value="InterPro"/>
</dbReference>
<feature type="repeat" description="PPR" evidence="3">
    <location>
        <begin position="217"/>
        <end position="251"/>
    </location>
</feature>
<dbReference type="PROSITE" id="PS51375">
    <property type="entry name" value="PPR"/>
    <property type="match status" value="2"/>
</dbReference>
<dbReference type="InterPro" id="IPR046960">
    <property type="entry name" value="PPR_At4g14850-like_plant"/>
</dbReference>
<dbReference type="PANTHER" id="PTHR47926">
    <property type="entry name" value="PENTATRICOPEPTIDE REPEAT-CONTAINING PROTEIN"/>
    <property type="match status" value="1"/>
</dbReference>
<dbReference type="EMBL" id="JAUHHV010000012">
    <property type="protein sequence ID" value="KAK1406647.1"/>
    <property type="molecule type" value="Genomic_DNA"/>
</dbReference>
<protein>
    <recommendedName>
        <fullName evidence="4">DYW domain-containing protein</fullName>
    </recommendedName>
</protein>
<dbReference type="GO" id="GO:0009451">
    <property type="term" value="P:RNA modification"/>
    <property type="evidence" value="ECO:0007669"/>
    <property type="project" value="InterPro"/>
</dbReference>
<dbReference type="Proteomes" id="UP001229421">
    <property type="component" value="Unassembled WGS sequence"/>
</dbReference>
<dbReference type="FunFam" id="1.25.40.10:FF:000407">
    <property type="entry name" value="Putative pentatricopeptide repeat-containing protein"/>
    <property type="match status" value="1"/>
</dbReference>
<dbReference type="InterPro" id="IPR046848">
    <property type="entry name" value="E_motif"/>
</dbReference>
<comment type="caution">
    <text evidence="5">The sequence shown here is derived from an EMBL/GenBank/DDBJ whole genome shotgun (WGS) entry which is preliminary data.</text>
</comment>
<feature type="repeat" description="PPR" evidence="3">
    <location>
        <begin position="318"/>
        <end position="352"/>
    </location>
</feature>
<keyword evidence="2" id="KW-0677">Repeat</keyword>
<dbReference type="GO" id="GO:0008270">
    <property type="term" value="F:zinc ion binding"/>
    <property type="evidence" value="ECO:0007669"/>
    <property type="project" value="InterPro"/>
</dbReference>
<evidence type="ECO:0000313" key="6">
    <source>
        <dbReference type="Proteomes" id="UP001229421"/>
    </source>
</evidence>
<dbReference type="Pfam" id="PF14432">
    <property type="entry name" value="DYW_deaminase"/>
    <property type="match status" value="1"/>
</dbReference>
<evidence type="ECO:0000256" key="1">
    <source>
        <dbReference type="ARBA" id="ARBA00006643"/>
    </source>
</evidence>
<accession>A0AAD8JQ82</accession>
<proteinExistence type="inferred from homology"/>
<dbReference type="NCBIfam" id="TIGR00756">
    <property type="entry name" value="PPR"/>
    <property type="match status" value="4"/>
</dbReference>
<evidence type="ECO:0000313" key="5">
    <source>
        <dbReference type="EMBL" id="KAK1406647.1"/>
    </source>
</evidence>
<dbReference type="InterPro" id="IPR032867">
    <property type="entry name" value="DYW_dom"/>
</dbReference>
<dbReference type="PANTHER" id="PTHR47926:SF533">
    <property type="entry name" value="DYW DOMAIN-CONTAINING PROTEIN"/>
    <property type="match status" value="1"/>
</dbReference>
<dbReference type="Pfam" id="PF20431">
    <property type="entry name" value="E_motif"/>
    <property type="match status" value="1"/>
</dbReference>
<dbReference type="Pfam" id="PF13041">
    <property type="entry name" value="PPR_2"/>
    <property type="match status" value="1"/>
</dbReference>
<evidence type="ECO:0000256" key="2">
    <source>
        <dbReference type="ARBA" id="ARBA00022737"/>
    </source>
</evidence>
<comment type="similarity">
    <text evidence="1">Belongs to the PPR family. PCMP-H subfamily.</text>
</comment>
<gene>
    <name evidence="5" type="ORF">QVD17_42139</name>
</gene>
<keyword evidence="6" id="KW-1185">Reference proteome</keyword>
<name>A0AAD8JQ82_TARER</name>
<feature type="domain" description="DYW" evidence="4">
    <location>
        <begin position="533"/>
        <end position="625"/>
    </location>
</feature>
<dbReference type="Gene3D" id="1.25.40.10">
    <property type="entry name" value="Tetratricopeptide repeat domain"/>
    <property type="match status" value="3"/>
</dbReference>